<keyword evidence="2" id="KW-1185">Reference proteome</keyword>
<dbReference type="AlphaFoldDB" id="A0A0C2DS32"/>
<dbReference type="EMBL" id="KN727479">
    <property type="protein sequence ID" value="KIH65587.1"/>
    <property type="molecule type" value="Genomic_DNA"/>
</dbReference>
<protein>
    <submittedName>
        <fullName evidence="1">Uncharacterized protein</fullName>
    </submittedName>
</protein>
<gene>
    <name evidence="1" type="ORF">ANCDUO_04088</name>
</gene>
<evidence type="ECO:0000313" key="2">
    <source>
        <dbReference type="Proteomes" id="UP000054047"/>
    </source>
</evidence>
<evidence type="ECO:0000313" key="1">
    <source>
        <dbReference type="EMBL" id="KIH65587.1"/>
    </source>
</evidence>
<reference evidence="1 2" key="1">
    <citation type="submission" date="2013-12" db="EMBL/GenBank/DDBJ databases">
        <title>Draft genome of the parsitic nematode Ancylostoma duodenale.</title>
        <authorList>
            <person name="Mitreva M."/>
        </authorList>
    </citation>
    <scope>NUCLEOTIDE SEQUENCE [LARGE SCALE GENOMIC DNA]</scope>
    <source>
        <strain evidence="1 2">Zhejiang</strain>
    </source>
</reference>
<organism evidence="1 2">
    <name type="scientific">Ancylostoma duodenale</name>
    <dbReference type="NCBI Taxonomy" id="51022"/>
    <lineage>
        <taxon>Eukaryota</taxon>
        <taxon>Metazoa</taxon>
        <taxon>Ecdysozoa</taxon>
        <taxon>Nematoda</taxon>
        <taxon>Chromadorea</taxon>
        <taxon>Rhabditida</taxon>
        <taxon>Rhabditina</taxon>
        <taxon>Rhabditomorpha</taxon>
        <taxon>Strongyloidea</taxon>
        <taxon>Ancylostomatidae</taxon>
        <taxon>Ancylostomatinae</taxon>
        <taxon>Ancylostoma</taxon>
    </lineage>
</organism>
<dbReference type="Proteomes" id="UP000054047">
    <property type="component" value="Unassembled WGS sequence"/>
</dbReference>
<proteinExistence type="predicted"/>
<dbReference type="OrthoDB" id="10261302at2759"/>
<name>A0A0C2DS32_9BILA</name>
<accession>A0A0C2DS32</accession>
<sequence>MEDEQHSPATQIELEDDGAEVIRRRMRYIEDDTNSLRDSAAQTDSDSLVDHIQILDDETWAGMGLSAVEHIDRVLDEIDLN</sequence>